<keyword evidence="2" id="KW-0349">Heme</keyword>
<comment type="caution">
    <text evidence="5">The sequence shown here is derived from an EMBL/GenBank/DDBJ whole genome shotgun (WGS) entry which is preliminary data.</text>
</comment>
<evidence type="ECO:0000256" key="4">
    <source>
        <dbReference type="ARBA" id="ARBA00023004"/>
    </source>
</evidence>
<dbReference type="CDD" id="cd08916">
    <property type="entry name" value="TrHb3_P"/>
    <property type="match status" value="1"/>
</dbReference>
<dbReference type="SUPFAM" id="SSF46458">
    <property type="entry name" value="Globin-like"/>
    <property type="match status" value="1"/>
</dbReference>
<dbReference type="OrthoDB" id="25954at2"/>
<keyword evidence="6" id="KW-1185">Reference proteome</keyword>
<proteinExistence type="predicted"/>
<dbReference type="InterPro" id="IPR012292">
    <property type="entry name" value="Globin/Proto"/>
</dbReference>
<dbReference type="RefSeq" id="WP_129004832.1">
    <property type="nucleotide sequence ID" value="NZ_SDHZ01000002.1"/>
</dbReference>
<organism evidence="5 6">
    <name type="scientific">Filimonas effusa</name>
    <dbReference type="NCBI Taxonomy" id="2508721"/>
    <lineage>
        <taxon>Bacteria</taxon>
        <taxon>Pseudomonadati</taxon>
        <taxon>Bacteroidota</taxon>
        <taxon>Chitinophagia</taxon>
        <taxon>Chitinophagales</taxon>
        <taxon>Chitinophagaceae</taxon>
        <taxon>Filimonas</taxon>
    </lineage>
</organism>
<sequence length="132" mass="15479">METNTQNRNDIESRSDIEKLVNTFYEKVRSDDTIGFFFSNVVAVDWSMHLPKMYDFWENVLLHTGSYKGNPMDVHFKVNGLHPINGVHFERWLLLFIQTIDELFEGETAERAKVRAKGIAWVLQQKTDSINR</sequence>
<dbReference type="EMBL" id="SDHZ01000002">
    <property type="protein sequence ID" value="RXK83780.1"/>
    <property type="molecule type" value="Genomic_DNA"/>
</dbReference>
<gene>
    <name evidence="5" type="ORF">ESB13_17045</name>
</gene>
<dbReference type="InterPro" id="IPR009050">
    <property type="entry name" value="Globin-like_sf"/>
</dbReference>
<dbReference type="AlphaFoldDB" id="A0A4Q1D5J3"/>
<dbReference type="Gene3D" id="1.10.490.10">
    <property type="entry name" value="Globins"/>
    <property type="match status" value="1"/>
</dbReference>
<evidence type="ECO:0000313" key="5">
    <source>
        <dbReference type="EMBL" id="RXK83780.1"/>
    </source>
</evidence>
<dbReference type="Proteomes" id="UP000290545">
    <property type="component" value="Unassembled WGS sequence"/>
</dbReference>
<keyword evidence="4" id="KW-0408">Iron</keyword>
<evidence type="ECO:0000256" key="3">
    <source>
        <dbReference type="ARBA" id="ARBA00022723"/>
    </source>
</evidence>
<name>A0A4Q1D5J3_9BACT</name>
<dbReference type="GO" id="GO:0020037">
    <property type="term" value="F:heme binding"/>
    <property type="evidence" value="ECO:0007669"/>
    <property type="project" value="InterPro"/>
</dbReference>
<dbReference type="Pfam" id="PF01152">
    <property type="entry name" value="Bac_globin"/>
    <property type="match status" value="1"/>
</dbReference>
<evidence type="ECO:0000256" key="2">
    <source>
        <dbReference type="ARBA" id="ARBA00022617"/>
    </source>
</evidence>
<reference evidence="5 6" key="1">
    <citation type="submission" date="2019-01" db="EMBL/GenBank/DDBJ databases">
        <title>Filimonas sp. strain TTM-71.</title>
        <authorList>
            <person name="Chen W.-M."/>
        </authorList>
    </citation>
    <scope>NUCLEOTIDE SEQUENCE [LARGE SCALE GENOMIC DNA]</scope>
    <source>
        <strain evidence="5 6">TTM-71</strain>
    </source>
</reference>
<accession>A0A4Q1D5J3</accession>
<keyword evidence="1" id="KW-0813">Transport</keyword>
<dbReference type="GO" id="GO:0046872">
    <property type="term" value="F:metal ion binding"/>
    <property type="evidence" value="ECO:0007669"/>
    <property type="project" value="UniProtKB-KW"/>
</dbReference>
<keyword evidence="3" id="KW-0479">Metal-binding</keyword>
<dbReference type="GO" id="GO:0019825">
    <property type="term" value="F:oxygen binding"/>
    <property type="evidence" value="ECO:0007669"/>
    <property type="project" value="InterPro"/>
</dbReference>
<dbReference type="InterPro" id="IPR001486">
    <property type="entry name" value="Hemoglobin_trunc"/>
</dbReference>
<protein>
    <submittedName>
        <fullName evidence="5">Group III truncated hemoglobin</fullName>
    </submittedName>
</protein>
<evidence type="ECO:0000256" key="1">
    <source>
        <dbReference type="ARBA" id="ARBA00022448"/>
    </source>
</evidence>
<evidence type="ECO:0000313" key="6">
    <source>
        <dbReference type="Proteomes" id="UP000290545"/>
    </source>
</evidence>